<protein>
    <submittedName>
        <fullName evidence="2">Acetyltransferase</fullName>
    </submittedName>
</protein>
<dbReference type="SUPFAM" id="SSF55729">
    <property type="entry name" value="Acyl-CoA N-acyltransferases (Nat)"/>
    <property type="match status" value="1"/>
</dbReference>
<organism evidence="2 3">
    <name type="scientific">Photobacterium galatheae</name>
    <dbReference type="NCBI Taxonomy" id="1654360"/>
    <lineage>
        <taxon>Bacteria</taxon>
        <taxon>Pseudomonadati</taxon>
        <taxon>Pseudomonadota</taxon>
        <taxon>Gammaproteobacteria</taxon>
        <taxon>Vibrionales</taxon>
        <taxon>Vibrionaceae</taxon>
        <taxon>Photobacterium</taxon>
    </lineage>
</organism>
<dbReference type="PROSITE" id="PS51186">
    <property type="entry name" value="GNAT"/>
    <property type="match status" value="1"/>
</dbReference>
<comment type="caution">
    <text evidence="2">The sequence shown here is derived from an EMBL/GenBank/DDBJ whole genome shotgun (WGS) entry which is preliminary data.</text>
</comment>
<dbReference type="OrthoDB" id="2350893at2"/>
<proteinExistence type="predicted"/>
<accession>A0A066RQW6</accession>
<name>A0A066RQW6_9GAMM</name>
<dbReference type="STRING" id="1654360.EA58_03525"/>
<dbReference type="Pfam" id="PF00583">
    <property type="entry name" value="Acetyltransf_1"/>
    <property type="match status" value="1"/>
</dbReference>
<keyword evidence="2" id="KW-0808">Transferase</keyword>
<dbReference type="InterPro" id="IPR000182">
    <property type="entry name" value="GNAT_dom"/>
</dbReference>
<dbReference type="Gene3D" id="3.40.630.30">
    <property type="match status" value="1"/>
</dbReference>
<evidence type="ECO:0000313" key="2">
    <source>
        <dbReference type="EMBL" id="KDM92840.1"/>
    </source>
</evidence>
<gene>
    <name evidence="2" type="ORF">EA58_03525</name>
</gene>
<sequence>MDKAYTAYFRFNNERTLSTHLPSELQIQQGSHFTTYLDPTRRYDNQVVIYGAEAENHFDDVFAQYRADTPPEICIEPVAVSVALSECLIKKGFIPSFSHEFLALAAGDYQLPVADKNNVRIEMWGTEKADDFLALLKTSGLVCADEIWQAKRHLYCTEDFRCYVALIGETPCGWATTFFTGQTAILANAYTQESFRTQGCQTALLHRRIQDAIAQGATLLLTDVMPDSISSKNCKRLGFSTQTIRTVWEKVTP</sequence>
<evidence type="ECO:0000313" key="3">
    <source>
        <dbReference type="Proteomes" id="UP000027192"/>
    </source>
</evidence>
<dbReference type="Proteomes" id="UP000027192">
    <property type="component" value="Unassembled WGS sequence"/>
</dbReference>
<dbReference type="AlphaFoldDB" id="A0A066RQW6"/>
<dbReference type="InterPro" id="IPR016181">
    <property type="entry name" value="Acyl_CoA_acyltransferase"/>
</dbReference>
<reference evidence="2 3" key="1">
    <citation type="submission" date="2014-04" db="EMBL/GenBank/DDBJ databases">
        <title>Draft genome sequence of Photobacterium halotolerans S2753: a solonamide, ngercheumicin and holomycin producer.</title>
        <authorList>
            <person name="Machado H.R."/>
            <person name="Gram L."/>
        </authorList>
    </citation>
    <scope>NUCLEOTIDE SEQUENCE [LARGE SCALE GENOMIC DNA]</scope>
    <source>
        <strain evidence="2 3">S2753</strain>
    </source>
</reference>
<feature type="domain" description="N-acetyltransferase" evidence="1">
    <location>
        <begin position="119"/>
        <end position="253"/>
    </location>
</feature>
<evidence type="ECO:0000259" key="1">
    <source>
        <dbReference type="PROSITE" id="PS51186"/>
    </source>
</evidence>
<dbReference type="RefSeq" id="WP_036748934.1">
    <property type="nucleotide sequence ID" value="NZ_JAGSGC010000002.1"/>
</dbReference>
<dbReference type="EMBL" id="JMIB01000005">
    <property type="protein sequence ID" value="KDM92840.1"/>
    <property type="molecule type" value="Genomic_DNA"/>
</dbReference>
<keyword evidence="3" id="KW-1185">Reference proteome</keyword>
<dbReference type="GO" id="GO:0016747">
    <property type="term" value="F:acyltransferase activity, transferring groups other than amino-acyl groups"/>
    <property type="evidence" value="ECO:0007669"/>
    <property type="project" value="InterPro"/>
</dbReference>